<evidence type="ECO:0000313" key="2">
    <source>
        <dbReference type="Proteomes" id="UP000285324"/>
    </source>
</evidence>
<sequence>MPQEPPSSAAMPVVAAFDFDGTLTYRDTLLPFLARVSWPKLALGLAMVSPALALLMCGQGGNDHGMARRERAKQRLCSVVLRGRRQSDLKALAARWIPGIALRPDMLARLRAHQESGHQVVIVSASPDLYLEDVARGLGAELICTRLETEGGRLTGRFSTPNCWGPEKVARLEARFGPIGDYALHAYGDSSGDAWMLKAADCAWLNGKRVVR</sequence>
<dbReference type="GO" id="GO:0006564">
    <property type="term" value="P:L-serine biosynthetic process"/>
    <property type="evidence" value="ECO:0007669"/>
    <property type="project" value="TreeGrafter"/>
</dbReference>
<proteinExistence type="predicted"/>
<dbReference type="NCBIfam" id="TIGR01490">
    <property type="entry name" value="HAD-SF-IB-hyp1"/>
    <property type="match status" value="1"/>
</dbReference>
<gene>
    <name evidence="1" type="ORF">DY367_10925</name>
</gene>
<dbReference type="Proteomes" id="UP000285324">
    <property type="component" value="Unassembled WGS sequence"/>
</dbReference>
<dbReference type="PANTHER" id="PTHR43344:SF14">
    <property type="entry name" value="HAD-IB FAMILY HYDROLASE"/>
    <property type="match status" value="1"/>
</dbReference>
<dbReference type="InterPro" id="IPR023214">
    <property type="entry name" value="HAD_sf"/>
</dbReference>
<dbReference type="Gene3D" id="1.20.1440.100">
    <property type="entry name" value="SG protein - dephosphorylation function"/>
    <property type="match status" value="1"/>
</dbReference>
<dbReference type="GO" id="GO:0036424">
    <property type="term" value="F:L-phosphoserine phosphatase activity"/>
    <property type="evidence" value="ECO:0007669"/>
    <property type="project" value="TreeGrafter"/>
</dbReference>
<dbReference type="InterPro" id="IPR050582">
    <property type="entry name" value="HAD-like_SerB"/>
</dbReference>
<dbReference type="NCBIfam" id="TIGR01488">
    <property type="entry name" value="HAD-SF-IB"/>
    <property type="match status" value="1"/>
</dbReference>
<dbReference type="SUPFAM" id="SSF56784">
    <property type="entry name" value="HAD-like"/>
    <property type="match status" value="1"/>
</dbReference>
<organism evidence="1 2">
    <name type="scientific">Alcaligenes xylosoxydans xylosoxydans</name>
    <name type="common">Achromobacter xylosoxidans</name>
    <dbReference type="NCBI Taxonomy" id="85698"/>
    <lineage>
        <taxon>Bacteria</taxon>
        <taxon>Pseudomonadati</taxon>
        <taxon>Pseudomonadota</taxon>
        <taxon>Betaproteobacteria</taxon>
        <taxon>Burkholderiales</taxon>
        <taxon>Alcaligenaceae</taxon>
        <taxon>Achromobacter</taxon>
    </lineage>
</organism>
<comment type="caution">
    <text evidence="1">The sequence shown here is derived from an EMBL/GenBank/DDBJ whole genome shotgun (WGS) entry which is preliminary data.</text>
</comment>
<dbReference type="GO" id="GO:0005737">
    <property type="term" value="C:cytoplasm"/>
    <property type="evidence" value="ECO:0007669"/>
    <property type="project" value="TreeGrafter"/>
</dbReference>
<dbReference type="GO" id="GO:0000287">
    <property type="term" value="F:magnesium ion binding"/>
    <property type="evidence" value="ECO:0007669"/>
    <property type="project" value="TreeGrafter"/>
</dbReference>
<dbReference type="InterPro" id="IPR006385">
    <property type="entry name" value="HAD_hydro_SerB1"/>
</dbReference>
<evidence type="ECO:0000313" key="1">
    <source>
        <dbReference type="EMBL" id="RPJ91801.1"/>
    </source>
</evidence>
<accession>A0A424WEZ0</accession>
<reference evidence="1 2" key="1">
    <citation type="submission" date="2018-08" db="EMBL/GenBank/DDBJ databases">
        <title>Achromobacter xylosoxidans Genome sequencing and assembly.</title>
        <authorList>
            <person name="Wang R."/>
            <person name="Rensing C."/>
            <person name="Li Y."/>
        </authorList>
    </citation>
    <scope>NUCLEOTIDE SEQUENCE [LARGE SCALE GENOMIC DNA]</scope>
    <source>
        <strain evidence="1 2">GD003A</strain>
    </source>
</reference>
<dbReference type="OrthoDB" id="9784466at2"/>
<dbReference type="Pfam" id="PF12710">
    <property type="entry name" value="HAD"/>
    <property type="match status" value="1"/>
</dbReference>
<dbReference type="EMBL" id="QVXO01000013">
    <property type="protein sequence ID" value="RPJ91801.1"/>
    <property type="molecule type" value="Genomic_DNA"/>
</dbReference>
<dbReference type="CDD" id="cd02612">
    <property type="entry name" value="HAD_PGPPase"/>
    <property type="match status" value="1"/>
</dbReference>
<dbReference type="Gene3D" id="3.40.50.1000">
    <property type="entry name" value="HAD superfamily/HAD-like"/>
    <property type="match status" value="1"/>
</dbReference>
<protein>
    <submittedName>
        <fullName evidence="1">HAD-IB family hydrolase</fullName>
    </submittedName>
</protein>
<keyword evidence="1" id="KW-0378">Hydrolase</keyword>
<dbReference type="AlphaFoldDB" id="A0A424WEZ0"/>
<name>A0A424WEZ0_ALCXX</name>
<dbReference type="PANTHER" id="PTHR43344">
    <property type="entry name" value="PHOSPHOSERINE PHOSPHATASE"/>
    <property type="match status" value="1"/>
</dbReference>
<dbReference type="InterPro" id="IPR036412">
    <property type="entry name" value="HAD-like_sf"/>
</dbReference>